<evidence type="ECO:0000313" key="1">
    <source>
        <dbReference type="EMBL" id="GGD01748.1"/>
    </source>
</evidence>
<dbReference type="EMBL" id="BMJJ01000001">
    <property type="protein sequence ID" value="GGD01748.1"/>
    <property type="molecule type" value="Genomic_DNA"/>
</dbReference>
<keyword evidence="2" id="KW-1185">Reference proteome</keyword>
<reference evidence="1" key="2">
    <citation type="submission" date="2020-09" db="EMBL/GenBank/DDBJ databases">
        <authorList>
            <person name="Sun Q."/>
            <person name="Zhou Y."/>
        </authorList>
    </citation>
    <scope>NUCLEOTIDE SEQUENCE</scope>
    <source>
        <strain evidence="1">CGMCC 1.15493</strain>
    </source>
</reference>
<reference evidence="1" key="1">
    <citation type="journal article" date="2014" name="Int. J. Syst. Evol. Microbiol.">
        <title>Complete genome sequence of Corynebacterium casei LMG S-19264T (=DSM 44701T), isolated from a smear-ripened cheese.</title>
        <authorList>
            <consortium name="US DOE Joint Genome Institute (JGI-PGF)"/>
            <person name="Walter F."/>
            <person name="Albersmeier A."/>
            <person name="Kalinowski J."/>
            <person name="Ruckert C."/>
        </authorList>
    </citation>
    <scope>NUCLEOTIDE SEQUENCE</scope>
    <source>
        <strain evidence="1">CGMCC 1.15493</strain>
    </source>
</reference>
<accession>A0A916V1H5</accession>
<comment type="caution">
    <text evidence="1">The sequence shown here is derived from an EMBL/GenBank/DDBJ whole genome shotgun (WGS) entry which is preliminary data.</text>
</comment>
<name>A0A916V1H5_9HYPH</name>
<gene>
    <name evidence="1" type="ORF">GCM10011335_00370</name>
</gene>
<dbReference type="Proteomes" id="UP000613160">
    <property type="component" value="Unassembled WGS sequence"/>
</dbReference>
<protein>
    <submittedName>
        <fullName evidence="1">Uncharacterized protein</fullName>
    </submittedName>
</protein>
<proteinExistence type="predicted"/>
<dbReference type="RefSeq" id="WP_188848389.1">
    <property type="nucleotide sequence ID" value="NZ_BMJJ01000001.1"/>
</dbReference>
<dbReference type="AlphaFoldDB" id="A0A916V1H5"/>
<evidence type="ECO:0000313" key="2">
    <source>
        <dbReference type="Proteomes" id="UP000613160"/>
    </source>
</evidence>
<organism evidence="1 2">
    <name type="scientific">Aureimonas glaciei</name>
    <dbReference type="NCBI Taxonomy" id="1776957"/>
    <lineage>
        <taxon>Bacteria</taxon>
        <taxon>Pseudomonadati</taxon>
        <taxon>Pseudomonadota</taxon>
        <taxon>Alphaproteobacteria</taxon>
        <taxon>Hyphomicrobiales</taxon>
        <taxon>Aurantimonadaceae</taxon>
        <taxon>Aureimonas</taxon>
    </lineage>
</organism>
<sequence>MTGFVKEMDAWNAPEIGRVLRTRGRLHIVTAVEKTERRFEAVGMVTEIAGAACRVTLRPLTPDELSARRAATAKAEGATVTAAPRFCGRGN</sequence>